<dbReference type="GO" id="GO:0016887">
    <property type="term" value="F:ATP hydrolysis activity"/>
    <property type="evidence" value="ECO:0007669"/>
    <property type="project" value="InterPro"/>
</dbReference>
<dbReference type="Proteomes" id="UP001295740">
    <property type="component" value="Unassembled WGS sequence"/>
</dbReference>
<dbReference type="Gene3D" id="1.20.1560.10">
    <property type="entry name" value="ABC transporter type 1, transmembrane domain"/>
    <property type="match status" value="1"/>
</dbReference>
<proteinExistence type="predicted"/>
<dbReference type="InterPro" id="IPR027417">
    <property type="entry name" value="P-loop_NTPase"/>
</dbReference>
<feature type="transmembrane region" description="Helical" evidence="7">
    <location>
        <begin position="12"/>
        <end position="32"/>
    </location>
</feature>
<dbReference type="PANTHER" id="PTHR24221:SF503">
    <property type="entry name" value="MITOCHONDRIAL POTASSIUM CHANNEL ATP-BINDING SUBUNIT"/>
    <property type="match status" value="1"/>
</dbReference>
<keyword evidence="6 7" id="KW-0472">Membrane</keyword>
<dbReference type="Pfam" id="PF00005">
    <property type="entry name" value="ABC_tran"/>
    <property type="match status" value="1"/>
</dbReference>
<gene>
    <name evidence="9" type="ORF">KHLLAP_LOCUS14781</name>
</gene>
<name>A0AAI8YR26_9PEZI</name>
<reference evidence="9" key="1">
    <citation type="submission" date="2023-10" db="EMBL/GenBank/DDBJ databases">
        <authorList>
            <person name="Hackl T."/>
        </authorList>
    </citation>
    <scope>NUCLEOTIDE SEQUENCE</scope>
</reference>
<keyword evidence="4" id="KW-0067">ATP-binding</keyword>
<evidence type="ECO:0000256" key="4">
    <source>
        <dbReference type="ARBA" id="ARBA00022840"/>
    </source>
</evidence>
<dbReference type="InterPro" id="IPR003593">
    <property type="entry name" value="AAA+_ATPase"/>
</dbReference>
<feature type="domain" description="ABC transporter" evidence="8">
    <location>
        <begin position="104"/>
        <end position="296"/>
    </location>
</feature>
<sequence>MALLNAGTVSGMLEVSLTVLAGQLAGALLVVYQVTNGRATAGDFIMLLTYWTRFISPITFFSSLGGRISQILMNTEKLLEIMQAKPTVIEKPDAKPLQPVSGQVELVNVHFSYDGVRDVLRGLHLSVSRGTIVALVGMSGAGKSTILRLLSRFYNVTKGAVRIDGQDTRDVTLPSIHECIGIVSQDPFLFEGTVLNNVRCARLGASDEDVYNACKAAAIHKQICRFPDGYDTEVREREVKLSGGEVQRIAIARAFLQNPSIVLLDKATSSVDTVTEQEIQKGLRALYQGRTTFIIA</sequence>
<keyword evidence="3" id="KW-0547">Nucleotide-binding</keyword>
<evidence type="ECO:0000256" key="3">
    <source>
        <dbReference type="ARBA" id="ARBA00022741"/>
    </source>
</evidence>
<dbReference type="Gene3D" id="3.40.50.300">
    <property type="entry name" value="P-loop containing nucleotide triphosphate hydrolases"/>
    <property type="match status" value="1"/>
</dbReference>
<evidence type="ECO:0000313" key="9">
    <source>
        <dbReference type="EMBL" id="CAJ2514313.1"/>
    </source>
</evidence>
<accession>A0AAI8YR26</accession>
<comment type="caution">
    <text evidence="9">The sequence shown here is derived from an EMBL/GenBank/DDBJ whole genome shotgun (WGS) entry which is preliminary data.</text>
</comment>
<protein>
    <submittedName>
        <fullName evidence="9">Uu.00g024320.m01.CDS01</fullName>
    </submittedName>
</protein>
<dbReference type="InterPro" id="IPR036640">
    <property type="entry name" value="ABC1_TM_sf"/>
</dbReference>
<dbReference type="GO" id="GO:0042626">
    <property type="term" value="F:ATPase-coupled transmembrane transporter activity"/>
    <property type="evidence" value="ECO:0007669"/>
    <property type="project" value="TreeGrafter"/>
</dbReference>
<evidence type="ECO:0000256" key="5">
    <source>
        <dbReference type="ARBA" id="ARBA00022989"/>
    </source>
</evidence>
<evidence type="ECO:0000313" key="10">
    <source>
        <dbReference type="Proteomes" id="UP001295740"/>
    </source>
</evidence>
<evidence type="ECO:0000256" key="6">
    <source>
        <dbReference type="ARBA" id="ARBA00023136"/>
    </source>
</evidence>
<dbReference type="SUPFAM" id="SSF90123">
    <property type="entry name" value="ABC transporter transmembrane region"/>
    <property type="match status" value="1"/>
</dbReference>
<dbReference type="InterPro" id="IPR003439">
    <property type="entry name" value="ABC_transporter-like_ATP-bd"/>
</dbReference>
<keyword evidence="10" id="KW-1185">Reference proteome</keyword>
<dbReference type="PROSITE" id="PS50893">
    <property type="entry name" value="ABC_TRANSPORTER_2"/>
    <property type="match status" value="1"/>
</dbReference>
<dbReference type="AlphaFoldDB" id="A0AAI8YR26"/>
<dbReference type="InterPro" id="IPR039421">
    <property type="entry name" value="Type_1_exporter"/>
</dbReference>
<keyword evidence="5 7" id="KW-1133">Transmembrane helix</keyword>
<dbReference type="PANTHER" id="PTHR24221">
    <property type="entry name" value="ATP-BINDING CASSETTE SUB-FAMILY B"/>
    <property type="match status" value="1"/>
</dbReference>
<dbReference type="GO" id="GO:0005524">
    <property type="term" value="F:ATP binding"/>
    <property type="evidence" value="ECO:0007669"/>
    <property type="project" value="UniProtKB-KW"/>
</dbReference>
<feature type="transmembrane region" description="Helical" evidence="7">
    <location>
        <begin position="44"/>
        <end position="64"/>
    </location>
</feature>
<dbReference type="GO" id="GO:0016020">
    <property type="term" value="C:membrane"/>
    <property type="evidence" value="ECO:0007669"/>
    <property type="project" value="UniProtKB-SubCell"/>
</dbReference>
<evidence type="ECO:0000259" key="8">
    <source>
        <dbReference type="PROSITE" id="PS50893"/>
    </source>
</evidence>
<evidence type="ECO:0000256" key="7">
    <source>
        <dbReference type="SAM" id="Phobius"/>
    </source>
</evidence>
<organism evidence="9 10">
    <name type="scientific">Anthostomella pinea</name>
    <dbReference type="NCBI Taxonomy" id="933095"/>
    <lineage>
        <taxon>Eukaryota</taxon>
        <taxon>Fungi</taxon>
        <taxon>Dikarya</taxon>
        <taxon>Ascomycota</taxon>
        <taxon>Pezizomycotina</taxon>
        <taxon>Sordariomycetes</taxon>
        <taxon>Xylariomycetidae</taxon>
        <taxon>Xylariales</taxon>
        <taxon>Xylariaceae</taxon>
        <taxon>Anthostomella</taxon>
    </lineage>
</organism>
<dbReference type="SUPFAM" id="SSF52540">
    <property type="entry name" value="P-loop containing nucleoside triphosphate hydrolases"/>
    <property type="match status" value="1"/>
</dbReference>
<evidence type="ECO:0000256" key="1">
    <source>
        <dbReference type="ARBA" id="ARBA00004141"/>
    </source>
</evidence>
<comment type="subcellular location">
    <subcellularLocation>
        <location evidence="1">Membrane</location>
        <topology evidence="1">Multi-pass membrane protein</topology>
    </subcellularLocation>
</comment>
<dbReference type="SMART" id="SM00382">
    <property type="entry name" value="AAA"/>
    <property type="match status" value="1"/>
</dbReference>
<evidence type="ECO:0000256" key="2">
    <source>
        <dbReference type="ARBA" id="ARBA00022692"/>
    </source>
</evidence>
<dbReference type="EMBL" id="CAUWAG010000020">
    <property type="protein sequence ID" value="CAJ2514313.1"/>
    <property type="molecule type" value="Genomic_DNA"/>
</dbReference>
<keyword evidence="2 7" id="KW-0812">Transmembrane</keyword>